<dbReference type="NCBIfam" id="TIGR00479">
    <property type="entry name" value="rumA"/>
    <property type="match status" value="1"/>
</dbReference>
<evidence type="ECO:0000313" key="7">
    <source>
        <dbReference type="EMBL" id="MCP1110275.1"/>
    </source>
</evidence>
<evidence type="ECO:0000256" key="3">
    <source>
        <dbReference type="ARBA" id="ARBA00022691"/>
    </source>
</evidence>
<dbReference type="InterPro" id="IPR029063">
    <property type="entry name" value="SAM-dependent_MTases_sf"/>
</dbReference>
<protein>
    <submittedName>
        <fullName evidence="7">23S rRNA (Uracil(1939)-C(5))-methyltransferase RlmD</fullName>
        <ecNumber evidence="7">2.1.1.190</ecNumber>
    </submittedName>
</protein>
<comment type="caution">
    <text evidence="7">The sequence shown here is derived from an EMBL/GenBank/DDBJ whole genome shotgun (WGS) entry which is preliminary data.</text>
</comment>
<evidence type="ECO:0000313" key="8">
    <source>
        <dbReference type="Proteomes" id="UP001523565"/>
    </source>
</evidence>
<dbReference type="InterPro" id="IPR002792">
    <property type="entry name" value="TRAM_dom"/>
</dbReference>
<evidence type="ECO:0000256" key="5">
    <source>
        <dbReference type="PROSITE-ProRule" id="PRU10015"/>
    </source>
</evidence>
<dbReference type="PANTHER" id="PTHR11061:SF30">
    <property type="entry name" value="TRNA (URACIL(54)-C(5))-METHYLTRANSFERASE"/>
    <property type="match status" value="1"/>
</dbReference>
<dbReference type="GO" id="GO:0032259">
    <property type="term" value="P:methylation"/>
    <property type="evidence" value="ECO:0007669"/>
    <property type="project" value="UniProtKB-KW"/>
</dbReference>
<dbReference type="PROSITE" id="PS01230">
    <property type="entry name" value="TRMA_1"/>
    <property type="match status" value="1"/>
</dbReference>
<dbReference type="CDD" id="cd02440">
    <property type="entry name" value="AdoMet_MTases"/>
    <property type="match status" value="1"/>
</dbReference>
<name>A0ABT1EHV6_9FIRM</name>
<keyword evidence="8" id="KW-1185">Reference proteome</keyword>
<dbReference type="InterPro" id="IPR030391">
    <property type="entry name" value="MeTrfase_TrmA_CS"/>
</dbReference>
<dbReference type="PROSITE" id="PS01231">
    <property type="entry name" value="TRMA_2"/>
    <property type="match status" value="1"/>
</dbReference>
<feature type="binding site" evidence="4">
    <location>
        <position position="286"/>
    </location>
    <ligand>
        <name>S-adenosyl-L-methionine</name>
        <dbReference type="ChEBI" id="CHEBI:59789"/>
    </ligand>
</feature>
<reference evidence="7 8" key="1">
    <citation type="journal article" date="2022" name="Genome Biol. Evol.">
        <title>Host diet, physiology and behaviors set the stage for Lachnospiraceae cladogenesis.</title>
        <authorList>
            <person name="Vera-Ponce De Leon A."/>
            <person name="Schneider M."/>
            <person name="Jahnes B.C."/>
            <person name="Sadowski V."/>
            <person name="Camuy-Velez L.A."/>
            <person name="Duan J."/>
            <person name="Sabree Z.L."/>
        </authorList>
    </citation>
    <scope>NUCLEOTIDE SEQUENCE [LARGE SCALE GENOMIC DNA]</scope>
    <source>
        <strain evidence="7 8">PAL227</strain>
    </source>
</reference>
<dbReference type="Pfam" id="PF01938">
    <property type="entry name" value="TRAM"/>
    <property type="match status" value="1"/>
</dbReference>
<dbReference type="Gene3D" id="2.40.50.1070">
    <property type="match status" value="1"/>
</dbReference>
<evidence type="ECO:0000259" key="6">
    <source>
        <dbReference type="PROSITE" id="PS50926"/>
    </source>
</evidence>
<dbReference type="EC" id="2.1.1.190" evidence="7"/>
<dbReference type="Gene3D" id="3.40.50.150">
    <property type="entry name" value="Vaccinia Virus protein VP39"/>
    <property type="match status" value="1"/>
</dbReference>
<feature type="active site" evidence="5">
    <location>
        <position position="410"/>
    </location>
</feature>
<organism evidence="7 8">
    <name type="scientific">Ohessyouella blattaphilus</name>
    <dbReference type="NCBI Taxonomy" id="2949333"/>
    <lineage>
        <taxon>Bacteria</taxon>
        <taxon>Bacillati</taxon>
        <taxon>Bacillota</taxon>
        <taxon>Clostridia</taxon>
        <taxon>Lachnospirales</taxon>
        <taxon>Lachnospiraceae</taxon>
        <taxon>Ohessyouella</taxon>
    </lineage>
</organism>
<dbReference type="InterPro" id="IPR030390">
    <property type="entry name" value="MeTrfase_TrmA_AS"/>
</dbReference>
<feature type="binding site" evidence="4">
    <location>
        <position position="315"/>
    </location>
    <ligand>
        <name>S-adenosyl-L-methionine</name>
        <dbReference type="ChEBI" id="CHEBI:59789"/>
    </ligand>
</feature>
<feature type="active site" description="Nucleophile" evidence="4">
    <location>
        <position position="410"/>
    </location>
</feature>
<accession>A0ABT1EHV6</accession>
<feature type="binding site" evidence="4">
    <location>
        <position position="336"/>
    </location>
    <ligand>
        <name>S-adenosyl-L-methionine</name>
        <dbReference type="ChEBI" id="CHEBI:59789"/>
    </ligand>
</feature>
<dbReference type="Proteomes" id="UP001523565">
    <property type="component" value="Unassembled WGS sequence"/>
</dbReference>
<dbReference type="PROSITE" id="PS51687">
    <property type="entry name" value="SAM_MT_RNA_M5U"/>
    <property type="match status" value="1"/>
</dbReference>
<dbReference type="SUPFAM" id="SSF50249">
    <property type="entry name" value="Nucleic acid-binding proteins"/>
    <property type="match status" value="1"/>
</dbReference>
<gene>
    <name evidence="7" type="primary">rlmD</name>
    <name evidence="7" type="ORF">NK118_08430</name>
</gene>
<evidence type="ECO:0000256" key="2">
    <source>
        <dbReference type="ARBA" id="ARBA00022679"/>
    </source>
</evidence>
<dbReference type="InterPro" id="IPR012340">
    <property type="entry name" value="NA-bd_OB-fold"/>
</dbReference>
<dbReference type="RefSeq" id="WP_262069156.1">
    <property type="nucleotide sequence ID" value="NZ_JAMXOC010000011.1"/>
</dbReference>
<dbReference type="InterPro" id="IPR010280">
    <property type="entry name" value="U5_MeTrfase_fam"/>
</dbReference>
<keyword evidence="3 4" id="KW-0949">S-adenosyl-L-methionine</keyword>
<dbReference type="PROSITE" id="PS50926">
    <property type="entry name" value="TRAM"/>
    <property type="match status" value="1"/>
</dbReference>
<keyword evidence="2 4" id="KW-0808">Transferase</keyword>
<dbReference type="GO" id="GO:0008168">
    <property type="term" value="F:methyltransferase activity"/>
    <property type="evidence" value="ECO:0007669"/>
    <property type="project" value="UniProtKB-KW"/>
</dbReference>
<evidence type="ECO:0000256" key="4">
    <source>
        <dbReference type="PROSITE-ProRule" id="PRU01024"/>
    </source>
</evidence>
<dbReference type="Pfam" id="PF05958">
    <property type="entry name" value="tRNA_U5-meth_tr"/>
    <property type="match status" value="1"/>
</dbReference>
<dbReference type="SUPFAM" id="SSF53335">
    <property type="entry name" value="S-adenosyl-L-methionine-dependent methyltransferases"/>
    <property type="match status" value="1"/>
</dbReference>
<sequence>MKKNDIVEVEITDCGINGEGIGKLLGFPLFIKDALIGDTIQARITKVKKNYAFARLEKIITPAKERITPPCPVAAPCGGCQIQALSYPAQLTFKEKKVKDVLMRLGKVPEGLLEQVMEPIIGMNEPYRYRNKAQYPFGTDKEGNLIAGFYAGRTHHLVTTDDCLIGAKENKDVLDVILRHARKHHIAAYDEETRTGLLRHVLIRKGTHTGEIMVCPVINGKTYPKVDSLIEELTKLPGMTCIALSINTQNTNVIMGEEIQTLWGTPYITDKIGDLEFRLSPLSFFQVNSQQTEKLYQKALDYAGLTGNETIWDIYCGIGTITCFLARKAKQVYGIEVIPEAIEDAKENAKLNNIDNIQFYAQKAEDELPKHKEDKKTDIIVVDPPRKGLDEKVLETIIYMEPKKIVYVSCDPATLARDIKYLREHGYELEHLTPVDMFPHTVHVETIVSLQRTDT</sequence>
<keyword evidence="1 4" id="KW-0489">Methyltransferase</keyword>
<dbReference type="Gene3D" id="2.40.50.140">
    <property type="entry name" value="Nucleic acid-binding proteins"/>
    <property type="match status" value="1"/>
</dbReference>
<comment type="similarity">
    <text evidence="4">Belongs to the class I-like SAM-binding methyltransferase superfamily. RNA M5U methyltransferase family.</text>
</comment>
<proteinExistence type="inferred from homology"/>
<dbReference type="PANTHER" id="PTHR11061">
    <property type="entry name" value="RNA M5U METHYLTRANSFERASE"/>
    <property type="match status" value="1"/>
</dbReference>
<feature type="domain" description="TRAM" evidence="6">
    <location>
        <begin position="1"/>
        <end position="58"/>
    </location>
</feature>
<feature type="binding site" evidence="4">
    <location>
        <position position="383"/>
    </location>
    <ligand>
        <name>S-adenosyl-L-methionine</name>
        <dbReference type="ChEBI" id="CHEBI:59789"/>
    </ligand>
</feature>
<dbReference type="EMBL" id="JAMZFV010000011">
    <property type="protein sequence ID" value="MCP1110275.1"/>
    <property type="molecule type" value="Genomic_DNA"/>
</dbReference>
<evidence type="ECO:0000256" key="1">
    <source>
        <dbReference type="ARBA" id="ARBA00022603"/>
    </source>
</evidence>